<feature type="chain" id="PRO_5035258058" description="DUF805 domain-containing protein" evidence="2">
    <location>
        <begin position="21"/>
        <end position="110"/>
    </location>
</feature>
<comment type="caution">
    <text evidence="3">The sequence shown here is derived from an EMBL/GenBank/DDBJ whole genome shotgun (WGS) entry which is preliminary data.</text>
</comment>
<evidence type="ECO:0008006" key="5">
    <source>
        <dbReference type="Google" id="ProtNLM"/>
    </source>
</evidence>
<gene>
    <name evidence="3" type="ORF">Sya03_54780</name>
</gene>
<dbReference type="AlphaFoldDB" id="A0A8J3YCG0"/>
<organism evidence="3 4">
    <name type="scientific">Spirilliplanes yamanashiensis</name>
    <dbReference type="NCBI Taxonomy" id="42233"/>
    <lineage>
        <taxon>Bacteria</taxon>
        <taxon>Bacillati</taxon>
        <taxon>Actinomycetota</taxon>
        <taxon>Actinomycetes</taxon>
        <taxon>Micromonosporales</taxon>
        <taxon>Micromonosporaceae</taxon>
        <taxon>Spirilliplanes</taxon>
    </lineage>
</organism>
<keyword evidence="4" id="KW-1185">Reference proteome</keyword>
<reference evidence="3" key="1">
    <citation type="submission" date="2021-01" db="EMBL/GenBank/DDBJ databases">
        <title>Whole genome shotgun sequence of Spirilliplanes yamanashiensis NBRC 15828.</title>
        <authorList>
            <person name="Komaki H."/>
            <person name="Tamura T."/>
        </authorList>
    </citation>
    <scope>NUCLEOTIDE SEQUENCE</scope>
    <source>
        <strain evidence="3">NBRC 15828</strain>
    </source>
</reference>
<feature type="transmembrane region" description="Helical" evidence="1">
    <location>
        <begin position="36"/>
        <end position="59"/>
    </location>
</feature>
<evidence type="ECO:0000313" key="4">
    <source>
        <dbReference type="Proteomes" id="UP000652013"/>
    </source>
</evidence>
<feature type="signal peptide" evidence="2">
    <location>
        <begin position="1"/>
        <end position="20"/>
    </location>
</feature>
<keyword evidence="2" id="KW-0732">Signal</keyword>
<evidence type="ECO:0000256" key="2">
    <source>
        <dbReference type="SAM" id="SignalP"/>
    </source>
</evidence>
<keyword evidence="1" id="KW-0472">Membrane</keyword>
<evidence type="ECO:0000313" key="3">
    <source>
        <dbReference type="EMBL" id="GIJ06126.1"/>
    </source>
</evidence>
<keyword evidence="1" id="KW-0812">Transmembrane</keyword>
<keyword evidence="1" id="KW-1133">Transmembrane helix</keyword>
<accession>A0A8J3YCG0</accession>
<feature type="transmembrane region" description="Helical" evidence="1">
    <location>
        <begin position="66"/>
        <end position="85"/>
    </location>
</feature>
<proteinExistence type="predicted"/>
<evidence type="ECO:0000256" key="1">
    <source>
        <dbReference type="SAM" id="Phobius"/>
    </source>
</evidence>
<dbReference type="Proteomes" id="UP000652013">
    <property type="component" value="Unassembled WGS sequence"/>
</dbReference>
<protein>
    <recommendedName>
        <fullName evidence="5">DUF805 domain-containing protein</fullName>
    </recommendedName>
</protein>
<sequence>MVTIARTSFAGWLVATPALALCWAAADGDPGRQRQAAWLLIAVAVAAFGVPFVATLVALDRGHTGAGLVWFVVAVLAVAPALTMACRGAGELRVSDAAGAAASSPARPPR</sequence>
<dbReference type="EMBL" id="BOOY01000038">
    <property type="protein sequence ID" value="GIJ06126.1"/>
    <property type="molecule type" value="Genomic_DNA"/>
</dbReference>
<name>A0A8J3YCG0_9ACTN</name>